<dbReference type="PANTHER" id="PTHR31717:SF142">
    <property type="entry name" value="B-BOX DOMAIN PROTEIN 30-RELATED"/>
    <property type="match status" value="1"/>
</dbReference>
<evidence type="ECO:0000256" key="2">
    <source>
        <dbReference type="ARBA" id="ARBA00022771"/>
    </source>
</evidence>
<protein>
    <recommendedName>
        <fullName evidence="5">B box-type domain-containing protein</fullName>
    </recommendedName>
</protein>
<dbReference type="GO" id="GO:0008270">
    <property type="term" value="F:zinc ion binding"/>
    <property type="evidence" value="ECO:0007669"/>
    <property type="project" value="UniProtKB-KW"/>
</dbReference>
<comment type="caution">
    <text evidence="6">The sequence shown here is derived from an EMBL/GenBank/DDBJ whole genome shotgun (WGS) entry which is preliminary data.</text>
</comment>
<evidence type="ECO:0000259" key="5">
    <source>
        <dbReference type="PROSITE" id="PS50119"/>
    </source>
</evidence>
<dbReference type="CDD" id="cd19821">
    <property type="entry name" value="Bbox1_BBX-like"/>
    <property type="match status" value="1"/>
</dbReference>
<dbReference type="AlphaFoldDB" id="A0ABD2T9D7"/>
<dbReference type="PROSITE" id="PS50119">
    <property type="entry name" value="ZF_BBOX"/>
    <property type="match status" value="1"/>
</dbReference>
<accession>A0ABD2T9D7</accession>
<keyword evidence="7" id="KW-1185">Reference proteome</keyword>
<feature type="domain" description="B box-type" evidence="5">
    <location>
        <begin position="30"/>
        <end position="76"/>
    </location>
</feature>
<gene>
    <name evidence="6" type="ORF">AABB24_020574</name>
</gene>
<dbReference type="Proteomes" id="UP001627284">
    <property type="component" value="Unassembled WGS sequence"/>
</dbReference>
<feature type="non-terminal residue" evidence="6">
    <location>
        <position position="1"/>
    </location>
</feature>
<sequence length="122" mass="14501">KLFHFLPKKKKLRKMCNGRREIEEEKIEQDNIIVCELCKSEAYVYCEADNAFLCRKCDKLVHTANFLAQRHIRCILCGICKRLTKRYLIGVSYEVILLKVVRWNNLDEENCSTKVKEPFLFL</sequence>
<name>A0ABD2T9D7_9SOLN</name>
<keyword evidence="2 4" id="KW-0863">Zinc-finger</keyword>
<evidence type="ECO:0000313" key="7">
    <source>
        <dbReference type="Proteomes" id="UP001627284"/>
    </source>
</evidence>
<dbReference type="InterPro" id="IPR049808">
    <property type="entry name" value="CONSTANS-like_Bbox1"/>
</dbReference>
<reference evidence="6 7" key="1">
    <citation type="submission" date="2024-05" db="EMBL/GenBank/DDBJ databases">
        <title>De novo assembly of an allotetraploid wild potato.</title>
        <authorList>
            <person name="Hosaka A.J."/>
        </authorList>
    </citation>
    <scope>NUCLEOTIDE SEQUENCE [LARGE SCALE GENOMIC DNA]</scope>
    <source>
        <tissue evidence="6">Young leaves</tissue>
    </source>
</reference>
<dbReference type="EMBL" id="JBJKTR010000012">
    <property type="protein sequence ID" value="KAL3352635.1"/>
    <property type="molecule type" value="Genomic_DNA"/>
</dbReference>
<dbReference type="SMART" id="SM00336">
    <property type="entry name" value="BBOX"/>
    <property type="match status" value="1"/>
</dbReference>
<keyword evidence="1" id="KW-0479">Metal-binding</keyword>
<evidence type="ECO:0000256" key="1">
    <source>
        <dbReference type="ARBA" id="ARBA00022723"/>
    </source>
</evidence>
<proteinExistence type="predicted"/>
<dbReference type="InterPro" id="IPR000315">
    <property type="entry name" value="Znf_B-box"/>
</dbReference>
<dbReference type="PANTHER" id="PTHR31717">
    <property type="entry name" value="ZINC FINGER PROTEIN CONSTANS-LIKE 10"/>
    <property type="match status" value="1"/>
</dbReference>
<keyword evidence="3" id="KW-0862">Zinc</keyword>
<evidence type="ECO:0000313" key="6">
    <source>
        <dbReference type="EMBL" id="KAL3352635.1"/>
    </source>
</evidence>
<evidence type="ECO:0000256" key="3">
    <source>
        <dbReference type="ARBA" id="ARBA00022833"/>
    </source>
</evidence>
<organism evidence="6 7">
    <name type="scientific">Solanum stoloniferum</name>
    <dbReference type="NCBI Taxonomy" id="62892"/>
    <lineage>
        <taxon>Eukaryota</taxon>
        <taxon>Viridiplantae</taxon>
        <taxon>Streptophyta</taxon>
        <taxon>Embryophyta</taxon>
        <taxon>Tracheophyta</taxon>
        <taxon>Spermatophyta</taxon>
        <taxon>Magnoliopsida</taxon>
        <taxon>eudicotyledons</taxon>
        <taxon>Gunneridae</taxon>
        <taxon>Pentapetalae</taxon>
        <taxon>asterids</taxon>
        <taxon>lamiids</taxon>
        <taxon>Solanales</taxon>
        <taxon>Solanaceae</taxon>
        <taxon>Solanoideae</taxon>
        <taxon>Solaneae</taxon>
        <taxon>Solanum</taxon>
    </lineage>
</organism>
<evidence type="ECO:0000256" key="4">
    <source>
        <dbReference type="PROSITE-ProRule" id="PRU00024"/>
    </source>
</evidence>